<dbReference type="InterPro" id="IPR005133">
    <property type="entry name" value="PhaG_MnhG_YufB"/>
</dbReference>
<dbReference type="PANTHER" id="PTHR34703:SF1">
    <property type="entry name" value="ANTIPORTER SUBUNIT MNHG2-RELATED"/>
    <property type="match status" value="1"/>
</dbReference>
<dbReference type="NCBIfam" id="TIGR01300">
    <property type="entry name" value="CPA3_mnhG_phaG"/>
    <property type="match status" value="1"/>
</dbReference>
<accession>A0A6P1ZI81</accession>
<feature type="transmembrane region" description="Helical" evidence="2">
    <location>
        <begin position="38"/>
        <end position="56"/>
    </location>
</feature>
<reference evidence="4 5" key="1">
    <citation type="submission" date="2018-06" db="EMBL/GenBank/DDBJ databases">
        <title>Complete genome of Desulfovibrio marinus P48SEP.</title>
        <authorList>
            <person name="Crispim J.S."/>
            <person name="Vidigal P.M.P."/>
            <person name="Silva L.C.F."/>
            <person name="Araujo L.C."/>
            <person name="Laguardia C.N."/>
            <person name="Dias R.S."/>
            <person name="Sousa M.P."/>
            <person name="Paula S.O."/>
            <person name="Silva C."/>
        </authorList>
    </citation>
    <scope>NUCLEOTIDE SEQUENCE [LARGE SCALE GENOMIC DNA]</scope>
    <source>
        <strain evidence="4 5">P48SEP</strain>
    </source>
</reference>
<dbReference type="GO" id="GO:0015385">
    <property type="term" value="F:sodium:proton antiporter activity"/>
    <property type="evidence" value="ECO:0007669"/>
    <property type="project" value="TreeGrafter"/>
</dbReference>
<evidence type="ECO:0000313" key="4">
    <source>
        <dbReference type="EMBL" id="TVM34478.1"/>
    </source>
</evidence>
<evidence type="ECO:0000313" key="3">
    <source>
        <dbReference type="EMBL" id="QJT07608.1"/>
    </source>
</evidence>
<evidence type="ECO:0000256" key="2">
    <source>
        <dbReference type="SAM" id="Phobius"/>
    </source>
</evidence>
<keyword evidence="2" id="KW-0812">Transmembrane</keyword>
<name>A0A6P1ZI81_9BACT</name>
<dbReference type="AlphaFoldDB" id="A0A6P1ZI81"/>
<dbReference type="EMBL" id="CP039543">
    <property type="protein sequence ID" value="QJT07608.1"/>
    <property type="molecule type" value="Genomic_DNA"/>
</dbReference>
<feature type="transmembrane region" description="Helical" evidence="2">
    <location>
        <begin position="68"/>
        <end position="91"/>
    </location>
</feature>
<protein>
    <submittedName>
        <fullName evidence="4">Sodium:proton antiporter</fullName>
    </submittedName>
</protein>
<reference evidence="3 6" key="2">
    <citation type="submission" date="2019-04" db="EMBL/GenBank/DDBJ databases">
        <title>Isolation and culture of sulfate reducing bacteria from the cold seep of the South China Sea.</title>
        <authorList>
            <person name="Sun C."/>
            <person name="Liu R."/>
        </authorList>
    </citation>
    <scope>NUCLEOTIDE SEQUENCE [LARGE SCALE GENOMIC DNA]</scope>
    <source>
        <strain evidence="3 6">CS1</strain>
    </source>
</reference>
<dbReference type="Pfam" id="PF03334">
    <property type="entry name" value="PhaG_MnhG_YufB"/>
    <property type="match status" value="1"/>
</dbReference>
<proteinExistence type="predicted"/>
<dbReference type="Proteomes" id="UP000503251">
    <property type="component" value="Chromosome"/>
</dbReference>
<feature type="region of interest" description="Disordered" evidence="1">
    <location>
        <begin position="106"/>
        <end position="125"/>
    </location>
</feature>
<keyword evidence="2" id="KW-1133">Transmembrane helix</keyword>
<dbReference type="PANTHER" id="PTHR34703">
    <property type="entry name" value="ANTIPORTER SUBUNIT MNHG2-RELATED"/>
    <property type="match status" value="1"/>
</dbReference>
<evidence type="ECO:0000313" key="6">
    <source>
        <dbReference type="Proteomes" id="UP000503251"/>
    </source>
</evidence>
<feature type="transmembrane region" description="Helical" evidence="2">
    <location>
        <begin position="6"/>
        <end position="26"/>
    </location>
</feature>
<keyword evidence="6" id="KW-1185">Reference proteome</keyword>
<dbReference type="Proteomes" id="UP000434052">
    <property type="component" value="Unassembled WGS sequence"/>
</dbReference>
<evidence type="ECO:0000256" key="1">
    <source>
        <dbReference type="SAM" id="MobiDB-lite"/>
    </source>
</evidence>
<dbReference type="EMBL" id="QMIF01000004">
    <property type="protein sequence ID" value="TVM34478.1"/>
    <property type="molecule type" value="Genomic_DNA"/>
</dbReference>
<dbReference type="RefSeq" id="WP_144234871.1">
    <property type="nucleotide sequence ID" value="NZ_CP039543.1"/>
</dbReference>
<gene>
    <name evidence="4" type="ORF">DQK91_07845</name>
    <name evidence="3" type="ORF">E8L03_01135</name>
</gene>
<keyword evidence="2" id="KW-0472">Membrane</keyword>
<organism evidence="4 5">
    <name type="scientific">Oceanidesulfovibrio marinus</name>
    <dbReference type="NCBI Taxonomy" id="370038"/>
    <lineage>
        <taxon>Bacteria</taxon>
        <taxon>Pseudomonadati</taxon>
        <taxon>Thermodesulfobacteriota</taxon>
        <taxon>Desulfovibrionia</taxon>
        <taxon>Desulfovibrionales</taxon>
        <taxon>Desulfovibrionaceae</taxon>
        <taxon>Oceanidesulfovibrio</taxon>
    </lineage>
</organism>
<sequence>MILNIFVIVFMIVGLIFYFGGTIGILRFPDFYTRLHAAGKLDTLGALAMLFGLALYNLHGFDLDKLQVAFKIMLAVVFVFIASPTATHAILDAGLVGGLPPWRKHARSGMMSTASVKQSTREEAR</sequence>
<dbReference type="OrthoDB" id="5346950at2"/>
<evidence type="ECO:0000313" key="5">
    <source>
        <dbReference type="Proteomes" id="UP000434052"/>
    </source>
</evidence>